<evidence type="ECO:0000313" key="5">
    <source>
        <dbReference type="Proteomes" id="UP000729701"/>
    </source>
</evidence>
<feature type="transmembrane region" description="Helical" evidence="1">
    <location>
        <begin position="459"/>
        <end position="480"/>
    </location>
</feature>
<feature type="chain" id="PRO_5037855329" evidence="2">
    <location>
        <begin position="35"/>
        <end position="610"/>
    </location>
</feature>
<keyword evidence="1" id="KW-0472">Membrane</keyword>
<dbReference type="Pfam" id="PF13519">
    <property type="entry name" value="VWA_2"/>
    <property type="match status" value="1"/>
</dbReference>
<proteinExistence type="predicted"/>
<dbReference type="SUPFAM" id="SSF53300">
    <property type="entry name" value="vWA-like"/>
    <property type="match status" value="1"/>
</dbReference>
<dbReference type="AlphaFoldDB" id="A0A951R083"/>
<dbReference type="CDD" id="cd00198">
    <property type="entry name" value="vWFA"/>
    <property type="match status" value="1"/>
</dbReference>
<organism evidence="4 5">
    <name type="scientific">Cyanomargarita calcarea GSE-NOS-MK-12-04C</name>
    <dbReference type="NCBI Taxonomy" id="2839659"/>
    <lineage>
        <taxon>Bacteria</taxon>
        <taxon>Bacillati</taxon>
        <taxon>Cyanobacteriota</taxon>
        <taxon>Cyanophyceae</taxon>
        <taxon>Nostocales</taxon>
        <taxon>Cyanomargaritaceae</taxon>
        <taxon>Cyanomargarita</taxon>
    </lineage>
</organism>
<gene>
    <name evidence="4" type="ORF">KME60_34370</name>
</gene>
<reference evidence="4" key="1">
    <citation type="submission" date="2021-05" db="EMBL/GenBank/DDBJ databases">
        <authorList>
            <person name="Pietrasiak N."/>
            <person name="Ward R."/>
            <person name="Stajich J.E."/>
            <person name="Kurbessoian T."/>
        </authorList>
    </citation>
    <scope>NUCLEOTIDE SEQUENCE</scope>
    <source>
        <strain evidence="4">GSE-NOS-MK-12-04C</strain>
    </source>
</reference>
<evidence type="ECO:0000256" key="2">
    <source>
        <dbReference type="SAM" id="SignalP"/>
    </source>
</evidence>
<dbReference type="SMART" id="SM00327">
    <property type="entry name" value="VWA"/>
    <property type="match status" value="1"/>
</dbReference>
<keyword evidence="1" id="KW-0812">Transmembrane</keyword>
<protein>
    <submittedName>
        <fullName evidence="4">VWA domain-containing protein</fullName>
    </submittedName>
</protein>
<comment type="caution">
    <text evidence="4">The sequence shown here is derived from an EMBL/GenBank/DDBJ whole genome shotgun (WGS) entry which is preliminary data.</text>
</comment>
<evidence type="ECO:0000256" key="1">
    <source>
        <dbReference type="SAM" id="Phobius"/>
    </source>
</evidence>
<dbReference type="EMBL" id="JAHHGZ010000074">
    <property type="protein sequence ID" value="MBW4672370.1"/>
    <property type="molecule type" value="Genomic_DNA"/>
</dbReference>
<dbReference type="InterPro" id="IPR002035">
    <property type="entry name" value="VWF_A"/>
</dbReference>
<dbReference type="Proteomes" id="UP000729701">
    <property type="component" value="Unassembled WGS sequence"/>
</dbReference>
<feature type="signal peptide" evidence="2">
    <location>
        <begin position="1"/>
        <end position="34"/>
    </location>
</feature>
<evidence type="ECO:0000313" key="4">
    <source>
        <dbReference type="EMBL" id="MBW4672370.1"/>
    </source>
</evidence>
<reference evidence="4" key="2">
    <citation type="journal article" date="2022" name="Microbiol. Resour. Announc.">
        <title>Metagenome Sequencing to Explore Phylogenomics of Terrestrial Cyanobacteria.</title>
        <authorList>
            <person name="Ward R.D."/>
            <person name="Stajich J.E."/>
            <person name="Johansen J.R."/>
            <person name="Huntemann M."/>
            <person name="Clum A."/>
            <person name="Foster B."/>
            <person name="Foster B."/>
            <person name="Roux S."/>
            <person name="Palaniappan K."/>
            <person name="Varghese N."/>
            <person name="Mukherjee S."/>
            <person name="Reddy T.B.K."/>
            <person name="Daum C."/>
            <person name="Copeland A."/>
            <person name="Chen I.A."/>
            <person name="Ivanova N.N."/>
            <person name="Kyrpides N.C."/>
            <person name="Shapiro N."/>
            <person name="Eloe-Fadrosh E.A."/>
            <person name="Pietrasiak N."/>
        </authorList>
    </citation>
    <scope>NUCLEOTIDE SEQUENCE</scope>
    <source>
        <strain evidence="4">GSE-NOS-MK-12-04C</strain>
    </source>
</reference>
<sequence length="610" mass="66860">MSFRFLKHCLRNYSITSIVFLALISISQLSTAFAQTTPTGGIDWILVVDTSASMRGVGGTKNIFEQVKNSIDEFVNTARLGDTVTVYSFDKDVTLNATSIPITDNADRGKLKEIIKSLQAEGMRTHTGKAVQQALQYSAQLNQRPDTLGRTVSIVLLTDGVEDVRGIPNPVPIPSNTEFLRQQQCKPYIFFVSLGLEEHEKQLNDFANNPALCGKGRVLRDPGGVQLNQLAQNIRPVLVQPKLDINLPTTNLQPVLPGTTTEPLNINGISNVNAKLTVQLEDPKQTGIRLISSNSTIDLAANKPTAIPVRLQIPADARGGINDLRLVLVTAGNTIAPMVIDLPVTIKPILQLQPTKIDFGLTEAGKTTKIETLVVKSNISGTAKLQVQGGSNDITVPETLAAISLQAGETKVPLQLQVADGSFEGKPTFSLVLTPDSPIASPISTEVHVNIFMPLWRKIILWSLLILLLLLITVIAICLIQRKTPLELLEDIRDRKYLEGALVVLEPLPQSLSDEEISLTRLHKSKVYLGDLVPTIATTDSDAELVIAWQAGKKNIHLRCLKGVIFVNTKKINTVELYDEDIIEIGNVKLQFNWIKHRRPSESSGQTNFY</sequence>
<dbReference type="InterPro" id="IPR036465">
    <property type="entry name" value="vWFA_dom_sf"/>
</dbReference>
<dbReference type="PROSITE" id="PS50234">
    <property type="entry name" value="VWFA"/>
    <property type="match status" value="1"/>
</dbReference>
<evidence type="ECO:0000259" key="3">
    <source>
        <dbReference type="PROSITE" id="PS50234"/>
    </source>
</evidence>
<keyword evidence="1" id="KW-1133">Transmembrane helix</keyword>
<accession>A0A951R083</accession>
<dbReference type="Gene3D" id="3.40.50.410">
    <property type="entry name" value="von Willebrand factor, type A domain"/>
    <property type="match status" value="1"/>
</dbReference>
<feature type="domain" description="VWFA" evidence="3">
    <location>
        <begin position="43"/>
        <end position="234"/>
    </location>
</feature>
<keyword evidence="2" id="KW-0732">Signal</keyword>
<name>A0A951R083_9CYAN</name>